<sequence>MGLKIRRNEDLDAMFSKFAKENPKDPNRAKFLNHKNKEDQRESKKNKILDQDKTK</sequence>
<dbReference type="EMBL" id="JOJZ01000021">
    <property type="protein sequence ID" value="KID41259.1"/>
    <property type="molecule type" value="Genomic_DNA"/>
</dbReference>
<evidence type="ECO:0000313" key="3">
    <source>
        <dbReference type="Proteomes" id="UP000031397"/>
    </source>
</evidence>
<accession>A0A0C1M4Y2</accession>
<dbReference type="RefSeq" id="WP_010021268.1">
    <property type="nucleotide sequence ID" value="NZ_AZDS01000001.1"/>
</dbReference>
<comment type="caution">
    <text evidence="2">The sequence shown here is derived from an EMBL/GenBank/DDBJ whole genome shotgun (WGS) entry which is preliminary data.</text>
</comment>
<proteinExistence type="predicted"/>
<reference evidence="2 3" key="1">
    <citation type="submission" date="2014-06" db="EMBL/GenBank/DDBJ databases">
        <title>Functional and comparative genomic analyses of the Drosophila gut microbiota identify candidate symbiosis factors.</title>
        <authorList>
            <person name="Newell P.D."/>
            <person name="Chaston J.M."/>
            <person name="Douglas A.E."/>
        </authorList>
    </citation>
    <scope>NUCLEOTIDE SEQUENCE [LARGE SCALE GENOMIC DNA]</scope>
    <source>
        <strain evidence="2 3">DmCS_002</strain>
    </source>
</reference>
<evidence type="ECO:0000256" key="1">
    <source>
        <dbReference type="SAM" id="MobiDB-lite"/>
    </source>
</evidence>
<dbReference type="STRING" id="1614.IV37_GL000413"/>
<dbReference type="GeneID" id="74914042"/>
<dbReference type="InterPro" id="IPR047909">
    <property type="entry name" value="SPJ_0845-like_N"/>
</dbReference>
<name>A0A0C1M4Y2_9LACO</name>
<evidence type="ECO:0000313" key="2">
    <source>
        <dbReference type="EMBL" id="KID41259.1"/>
    </source>
</evidence>
<feature type="compositionally biased region" description="Basic and acidic residues" evidence="1">
    <location>
        <begin position="18"/>
        <end position="28"/>
    </location>
</feature>
<dbReference type="AlphaFoldDB" id="A0A0C1M4Y2"/>
<feature type="region of interest" description="Disordered" evidence="1">
    <location>
        <begin position="18"/>
        <end position="55"/>
    </location>
</feature>
<organism evidence="2 3">
    <name type="scientific">Fructilactobacillus fructivorans</name>
    <dbReference type="NCBI Taxonomy" id="1614"/>
    <lineage>
        <taxon>Bacteria</taxon>
        <taxon>Bacillati</taxon>
        <taxon>Bacillota</taxon>
        <taxon>Bacilli</taxon>
        <taxon>Lactobacillales</taxon>
        <taxon>Lactobacillaceae</taxon>
        <taxon>Fructilactobacillus</taxon>
    </lineage>
</organism>
<dbReference type="NCBIfam" id="NF040897">
    <property type="entry name" value="SPJ_0845_Nterm"/>
    <property type="match status" value="1"/>
</dbReference>
<protein>
    <submittedName>
        <fullName evidence="2">Uncharacterized protein</fullName>
    </submittedName>
</protein>
<dbReference type="PATRIC" id="fig|1614.10.peg.573"/>
<dbReference type="Proteomes" id="UP000031397">
    <property type="component" value="Unassembled WGS sequence"/>
</dbReference>
<keyword evidence="3" id="KW-1185">Reference proteome</keyword>
<gene>
    <name evidence="2" type="ORF">LfDm3_1104</name>
</gene>
<feature type="compositionally biased region" description="Basic and acidic residues" evidence="1">
    <location>
        <begin position="35"/>
        <end position="55"/>
    </location>
</feature>